<evidence type="ECO:0000259" key="12">
    <source>
        <dbReference type="PROSITE" id="PS51767"/>
    </source>
</evidence>
<dbReference type="PROSITE" id="PS51767">
    <property type="entry name" value="PEPTIDASE_A1"/>
    <property type="match status" value="1"/>
</dbReference>
<evidence type="ECO:0000256" key="8">
    <source>
        <dbReference type="PIRSR" id="PIRSR601461-1"/>
    </source>
</evidence>
<evidence type="ECO:0000256" key="11">
    <source>
        <dbReference type="SAM" id="SignalP"/>
    </source>
</evidence>
<sequence length="370" mass="39265">MKLFHIIFVVTASIVSISAVPTSKKFDPITFINAPINVPIFSTGGSNPDYFAEIEVSKQKFNVCLDTGSVNLWLPHPSCRDTTCTKTKSFDFTKSTTFSTNNEPFLEVYGGGNVSGIVATDNISMGGLTSQGQIFGLALHQTNGLDDSKYDGIMGMSAGRINITKSIDAVPLFNSLVQQGVVEEPMFSFYFGRKDGTHGQLTLGGYDSSLFEGSLQFNTLIGNNTGVWLIALEDVSVNGTPLNFKNKIAILDTGAPYIYASNVDAKAVHSSIDGAVKHQGAHPLVPCNTTAVVSLQFAGINYNITLAGEPVKGSDGLCLSGVSGSGGQLSKHGSNPNVWIVGVPFLKNVYAAFDIVNSRVGFALPKTQAV</sequence>
<feature type="domain" description="Peptidase A1" evidence="12">
    <location>
        <begin position="50"/>
        <end position="363"/>
    </location>
</feature>
<dbReference type="OrthoDB" id="2747330at2759"/>
<dbReference type="CDD" id="cd05471">
    <property type="entry name" value="pepsin_like"/>
    <property type="match status" value="1"/>
</dbReference>
<evidence type="ECO:0000256" key="3">
    <source>
        <dbReference type="ARBA" id="ARBA00022729"/>
    </source>
</evidence>
<dbReference type="FunFam" id="2.40.70.10:FF:000008">
    <property type="entry name" value="Cathepsin D"/>
    <property type="match status" value="1"/>
</dbReference>
<keyword evidence="14" id="KW-1185">Reference proteome</keyword>
<dbReference type="Pfam" id="PF00026">
    <property type="entry name" value="Asp"/>
    <property type="match status" value="1"/>
</dbReference>
<dbReference type="Gene3D" id="2.40.70.10">
    <property type="entry name" value="Acid Proteases"/>
    <property type="match status" value="2"/>
</dbReference>
<dbReference type="InterPro" id="IPR001461">
    <property type="entry name" value="Aspartic_peptidase_A1"/>
</dbReference>
<comment type="similarity">
    <text evidence="1 10">Belongs to the peptidase A1 family.</text>
</comment>
<dbReference type="Proteomes" id="UP000789739">
    <property type="component" value="Unassembled WGS sequence"/>
</dbReference>
<dbReference type="AlphaFoldDB" id="A0A9N9DGU3"/>
<proteinExistence type="inferred from homology"/>
<feature type="active site" evidence="8">
    <location>
        <position position="252"/>
    </location>
</feature>
<accession>A0A9N9DGU3</accession>
<dbReference type="PROSITE" id="PS00141">
    <property type="entry name" value="ASP_PROTEASE"/>
    <property type="match status" value="1"/>
</dbReference>
<evidence type="ECO:0000256" key="1">
    <source>
        <dbReference type="ARBA" id="ARBA00007447"/>
    </source>
</evidence>
<name>A0A9N9DGU3_9GLOM</name>
<dbReference type="EMBL" id="CAJVPI010002305">
    <property type="protein sequence ID" value="CAG8640610.1"/>
    <property type="molecule type" value="Genomic_DNA"/>
</dbReference>
<reference evidence="13" key="1">
    <citation type="submission" date="2021-06" db="EMBL/GenBank/DDBJ databases">
        <authorList>
            <person name="Kallberg Y."/>
            <person name="Tangrot J."/>
            <person name="Rosling A."/>
        </authorList>
    </citation>
    <scope>NUCLEOTIDE SEQUENCE</scope>
    <source>
        <strain evidence="13">BR232B</strain>
    </source>
</reference>
<evidence type="ECO:0000256" key="6">
    <source>
        <dbReference type="ARBA" id="ARBA00023145"/>
    </source>
</evidence>
<dbReference type="GO" id="GO:0006508">
    <property type="term" value="P:proteolysis"/>
    <property type="evidence" value="ECO:0007669"/>
    <property type="project" value="UniProtKB-KW"/>
</dbReference>
<dbReference type="SUPFAM" id="SSF50630">
    <property type="entry name" value="Acid proteases"/>
    <property type="match status" value="1"/>
</dbReference>
<evidence type="ECO:0000256" key="5">
    <source>
        <dbReference type="ARBA" id="ARBA00022801"/>
    </source>
</evidence>
<feature type="signal peptide" evidence="11">
    <location>
        <begin position="1"/>
        <end position="19"/>
    </location>
</feature>
<feature type="active site" evidence="8">
    <location>
        <position position="66"/>
    </location>
</feature>
<protein>
    <submittedName>
        <fullName evidence="13">9261_t:CDS:1</fullName>
    </submittedName>
</protein>
<evidence type="ECO:0000256" key="4">
    <source>
        <dbReference type="ARBA" id="ARBA00022750"/>
    </source>
</evidence>
<gene>
    <name evidence="13" type="ORF">PBRASI_LOCUS9750</name>
</gene>
<evidence type="ECO:0000256" key="9">
    <source>
        <dbReference type="PIRSR" id="PIRSR601461-2"/>
    </source>
</evidence>
<evidence type="ECO:0000313" key="13">
    <source>
        <dbReference type="EMBL" id="CAG8640610.1"/>
    </source>
</evidence>
<keyword evidence="3 11" id="KW-0732">Signal</keyword>
<dbReference type="InterPro" id="IPR021109">
    <property type="entry name" value="Peptidase_aspartic_dom_sf"/>
</dbReference>
<dbReference type="InterPro" id="IPR001969">
    <property type="entry name" value="Aspartic_peptidase_AS"/>
</dbReference>
<evidence type="ECO:0000313" key="14">
    <source>
        <dbReference type="Proteomes" id="UP000789739"/>
    </source>
</evidence>
<evidence type="ECO:0000256" key="10">
    <source>
        <dbReference type="RuleBase" id="RU000454"/>
    </source>
</evidence>
<dbReference type="PANTHER" id="PTHR47966:SF75">
    <property type="entry name" value="ENDOPEPTIDASE (CTSD), PUTATIVE (AFU_ORTHOLOGUE AFUA_4G07040)-RELATED"/>
    <property type="match status" value="1"/>
</dbReference>
<dbReference type="PANTHER" id="PTHR47966">
    <property type="entry name" value="BETA-SITE APP-CLEAVING ENZYME, ISOFORM A-RELATED"/>
    <property type="match status" value="1"/>
</dbReference>
<dbReference type="InterPro" id="IPR033121">
    <property type="entry name" value="PEPTIDASE_A1"/>
</dbReference>
<evidence type="ECO:0000256" key="7">
    <source>
        <dbReference type="ARBA" id="ARBA00023157"/>
    </source>
</evidence>
<keyword evidence="4 10" id="KW-0064">Aspartyl protease</keyword>
<evidence type="ECO:0000256" key="2">
    <source>
        <dbReference type="ARBA" id="ARBA00022670"/>
    </source>
</evidence>
<keyword evidence="7 9" id="KW-1015">Disulfide bond</keyword>
<comment type="caution">
    <text evidence="13">The sequence shown here is derived from an EMBL/GenBank/DDBJ whole genome shotgun (WGS) entry which is preliminary data.</text>
</comment>
<dbReference type="GO" id="GO:0004190">
    <property type="term" value="F:aspartic-type endopeptidase activity"/>
    <property type="evidence" value="ECO:0007669"/>
    <property type="project" value="UniProtKB-KW"/>
</dbReference>
<organism evidence="13 14">
    <name type="scientific">Paraglomus brasilianum</name>
    <dbReference type="NCBI Taxonomy" id="144538"/>
    <lineage>
        <taxon>Eukaryota</taxon>
        <taxon>Fungi</taxon>
        <taxon>Fungi incertae sedis</taxon>
        <taxon>Mucoromycota</taxon>
        <taxon>Glomeromycotina</taxon>
        <taxon>Glomeromycetes</taxon>
        <taxon>Paraglomerales</taxon>
        <taxon>Paraglomeraceae</taxon>
        <taxon>Paraglomus</taxon>
    </lineage>
</organism>
<keyword evidence="5 10" id="KW-0378">Hydrolase</keyword>
<dbReference type="InterPro" id="IPR034164">
    <property type="entry name" value="Pepsin-like_dom"/>
</dbReference>
<feature type="disulfide bond" evidence="9">
    <location>
        <begin position="79"/>
        <end position="84"/>
    </location>
</feature>
<feature type="chain" id="PRO_5040274989" evidence="11">
    <location>
        <begin position="20"/>
        <end position="370"/>
    </location>
</feature>
<keyword evidence="2 10" id="KW-0645">Protease</keyword>
<dbReference type="PRINTS" id="PR00792">
    <property type="entry name" value="PEPSIN"/>
</dbReference>
<keyword evidence="6" id="KW-0865">Zymogen</keyword>